<dbReference type="GO" id="GO:0007165">
    <property type="term" value="P:signal transduction"/>
    <property type="evidence" value="ECO:0007669"/>
    <property type="project" value="InterPro"/>
</dbReference>
<dbReference type="InterPro" id="IPR036034">
    <property type="entry name" value="PDZ_sf"/>
</dbReference>
<evidence type="ECO:0000259" key="3">
    <source>
        <dbReference type="PROSITE" id="PS50106"/>
    </source>
</evidence>
<dbReference type="InterPro" id="IPR002710">
    <property type="entry name" value="Dilute_dom"/>
</dbReference>
<dbReference type="Pfam" id="PF00788">
    <property type="entry name" value="RA"/>
    <property type="match status" value="1"/>
</dbReference>
<evidence type="ECO:0008006" key="8">
    <source>
        <dbReference type="Google" id="ProtNLM"/>
    </source>
</evidence>
<dbReference type="SMART" id="SM00228">
    <property type="entry name" value="PDZ"/>
    <property type="match status" value="1"/>
</dbReference>
<evidence type="ECO:0000313" key="7">
    <source>
        <dbReference type="Proteomes" id="UP000663823"/>
    </source>
</evidence>
<dbReference type="Gene3D" id="2.30.42.10">
    <property type="match status" value="1"/>
</dbReference>
<dbReference type="PANTHER" id="PTHR10398:SF2">
    <property type="entry name" value="AFADIN"/>
    <property type="match status" value="1"/>
</dbReference>
<gene>
    <name evidence="6" type="ORF">OTI717_LOCUS11113</name>
</gene>
<dbReference type="Gene3D" id="2.60.200.20">
    <property type="match status" value="1"/>
</dbReference>
<dbReference type="SMART" id="SM01132">
    <property type="entry name" value="DIL"/>
    <property type="match status" value="1"/>
</dbReference>
<accession>A0A818T6F8</accession>
<feature type="coiled-coil region" evidence="2">
    <location>
        <begin position="1189"/>
        <end position="1216"/>
    </location>
</feature>
<dbReference type="InterPro" id="IPR000253">
    <property type="entry name" value="FHA_dom"/>
</dbReference>
<evidence type="ECO:0000259" key="5">
    <source>
        <dbReference type="PROSITE" id="PS51126"/>
    </source>
</evidence>
<dbReference type="InterPro" id="IPR000159">
    <property type="entry name" value="RA_dom"/>
</dbReference>
<dbReference type="GO" id="GO:0007155">
    <property type="term" value="P:cell adhesion"/>
    <property type="evidence" value="ECO:0007669"/>
    <property type="project" value="UniProtKB-KW"/>
</dbReference>
<keyword evidence="2" id="KW-0175">Coiled coil</keyword>
<proteinExistence type="predicted"/>
<dbReference type="EMBL" id="CAJOAX010001040">
    <property type="protein sequence ID" value="CAF3679347.1"/>
    <property type="molecule type" value="Genomic_DNA"/>
</dbReference>
<dbReference type="Pfam" id="PF01843">
    <property type="entry name" value="DIL"/>
    <property type="match status" value="1"/>
</dbReference>
<dbReference type="InterPro" id="IPR001478">
    <property type="entry name" value="PDZ"/>
</dbReference>
<dbReference type="Proteomes" id="UP000663823">
    <property type="component" value="Unassembled WGS sequence"/>
</dbReference>
<evidence type="ECO:0000313" key="6">
    <source>
        <dbReference type="EMBL" id="CAF3679347.1"/>
    </source>
</evidence>
<feature type="domain" description="Dilute" evidence="5">
    <location>
        <begin position="377"/>
        <end position="671"/>
    </location>
</feature>
<dbReference type="PROSITE" id="PS50106">
    <property type="entry name" value="PDZ"/>
    <property type="match status" value="1"/>
</dbReference>
<dbReference type="Gene3D" id="3.10.20.90">
    <property type="entry name" value="Phosphatidylinositol 3-kinase Catalytic Subunit, Chain A, domain 1"/>
    <property type="match status" value="1"/>
</dbReference>
<dbReference type="PROSITE" id="PS51126">
    <property type="entry name" value="DILUTE"/>
    <property type="match status" value="1"/>
</dbReference>
<dbReference type="SMART" id="SM00314">
    <property type="entry name" value="RA"/>
    <property type="match status" value="1"/>
</dbReference>
<comment type="caution">
    <text evidence="6">The sequence shown here is derived from an EMBL/GenBank/DDBJ whole genome shotgun (WGS) entry which is preliminary data.</text>
</comment>
<dbReference type="SUPFAM" id="SSF50156">
    <property type="entry name" value="PDZ domain-like"/>
    <property type="match status" value="1"/>
</dbReference>
<dbReference type="GO" id="GO:0005911">
    <property type="term" value="C:cell-cell junction"/>
    <property type="evidence" value="ECO:0007669"/>
    <property type="project" value="InterPro"/>
</dbReference>
<feature type="domain" description="Ras-associating" evidence="4">
    <location>
        <begin position="21"/>
        <end position="121"/>
    </location>
</feature>
<feature type="domain" description="PDZ" evidence="3">
    <location>
        <begin position="761"/>
        <end position="846"/>
    </location>
</feature>
<evidence type="ECO:0000259" key="4">
    <source>
        <dbReference type="PROSITE" id="PS50200"/>
    </source>
</evidence>
<evidence type="ECO:0000256" key="2">
    <source>
        <dbReference type="SAM" id="Coils"/>
    </source>
</evidence>
<organism evidence="6 7">
    <name type="scientific">Rotaria sordida</name>
    <dbReference type="NCBI Taxonomy" id="392033"/>
    <lineage>
        <taxon>Eukaryota</taxon>
        <taxon>Metazoa</taxon>
        <taxon>Spiralia</taxon>
        <taxon>Gnathifera</taxon>
        <taxon>Rotifera</taxon>
        <taxon>Eurotatoria</taxon>
        <taxon>Bdelloidea</taxon>
        <taxon>Philodinida</taxon>
        <taxon>Philodinidae</taxon>
        <taxon>Rotaria</taxon>
    </lineage>
</organism>
<evidence type="ECO:0000256" key="1">
    <source>
        <dbReference type="ARBA" id="ARBA00022889"/>
    </source>
</evidence>
<dbReference type="Pfam" id="PF00498">
    <property type="entry name" value="FHA"/>
    <property type="match status" value="1"/>
</dbReference>
<keyword evidence="1" id="KW-0130">Cell adhesion</keyword>
<dbReference type="InterPro" id="IPR008984">
    <property type="entry name" value="SMAD_FHA_dom_sf"/>
</dbReference>
<dbReference type="Pfam" id="PF00595">
    <property type="entry name" value="PDZ"/>
    <property type="match status" value="1"/>
</dbReference>
<reference evidence="6" key="1">
    <citation type="submission" date="2021-02" db="EMBL/GenBank/DDBJ databases">
        <authorList>
            <person name="Nowell W R."/>
        </authorList>
    </citation>
    <scope>NUCLEOTIDE SEQUENCE</scope>
</reference>
<dbReference type="PROSITE" id="PS50200">
    <property type="entry name" value="RA"/>
    <property type="match status" value="1"/>
</dbReference>
<sequence>MVKKIQDILKQKFIKINTKEGSGTIKIFGDALNPSIPYKTFLLSIDDTTEWIVKEMLEKYGLKHEDPQNYCLLQIIIPPRDQIGNTTIKETILHDKECLLNIYLNHVQKNQGSIIFKVIKCPQEYIEIRKQHRTQETTLDLIKIPSIQSRIINNQLPMFIEINHDSTDLLTPRVFKLYPNTTYVGHNTKSAIGQQYFYIDGAGIDRDHCTIENQKGTVTLIPHGEIWINEKLISTPFILQHGIVIRFGRNSTFYYCDPQFVQKSKLILGQRKQQNEDNLFVYGSLPILSMNGINKTKNFQSSALHIQPKKTLSTNVVEQGTKFNVLPGLLEVPVESEIRFLHAIFNNYPLNNIHFRLSPVYTLYMALRHRLSPYGKSNVPFVKKLESVISLLYHIENMINKKIEECQEHGGYLAYWLANISEFLYFLKHDRDLSKISHDIQVRLIKSIQRLFCYLINCFKNELDKYLIAFTNLQDDIEHNIHMTLNNSKVLEENNLINLKLSDTRWITIDRNINQYHQSTLDDILLTFSSIMNLLRKCRVNVALTIQIFSQIFYYINTWLFNRIVCCPDLKLCSYIWGEKLLFRLKSINDWAEKQGLELTSECHLMKVNQLCLLLKSSKNNIHDIQQLLMNKTLKINSIQIIQILNNYILSRNEPPISNSFREALLSVAYKHVDENLHRKGFLIQLAEEPNLTLPFLFPEDGYTCEHLRGIPEKLFEFIEPMSRLVLCRLFTNSYSLGLWTEFLQISKIENNNKDNDKIETIILNKKGNNLGLSIVSAKSESQQFQGVYIKGIISGSAAEDDGRLQPGDQILCVDEIGLINKTQEQAAEALKQCGPSVTLQIRKNAANSHGLSTLLTTSSDNHDEFNHFYSASNSSLTSLQYPHSTLALKTTNNHERLSTVQQQLTTHIHHGQFNSLVTQPCIKKELLPHEIINHQQRLILSSRLNQNDQINSHIPQQYQSSPSIFNSKQSNEQKLNIYDNNFQLTNSIRLNNHTQSLTNRNVSTVKSVAFQENIPLDQNENYRIKSAIPPKTLPKPTINYLALIKQTNSTNDLDNSNRLSKTSLSSTYDHLASPMRKLQAEEEEEKLTKFANTNEDNISEIRSKRINDLITKLNRTEQEEKELNSLKLDNEFDCRVEEFYSQLKFNNNQKAYIIITSIYTIKKKKFTLCLLQISSRLENSTNETNQFDEKLKRRLEQFEQERQIERANINRMFTKHKLDTEARLRKEREREIRADRDMQEFKTRRMSEDERILEAKKEQARLLKHIRFPNSRIRDDQLSTIDDDEHITSEFDSNNNNSFLQQSSSIFDDQELYIDPC</sequence>
<dbReference type="SUPFAM" id="SSF54236">
    <property type="entry name" value="Ubiquitin-like"/>
    <property type="match status" value="1"/>
</dbReference>
<dbReference type="SUPFAM" id="SSF49879">
    <property type="entry name" value="SMAD/FHA domain"/>
    <property type="match status" value="1"/>
</dbReference>
<dbReference type="PANTHER" id="PTHR10398">
    <property type="entry name" value="AFADIN"/>
    <property type="match status" value="1"/>
</dbReference>
<dbReference type="InterPro" id="IPR029071">
    <property type="entry name" value="Ubiquitin-like_domsf"/>
</dbReference>
<dbReference type="InterPro" id="IPR028842">
    <property type="entry name" value="Afadin"/>
</dbReference>
<protein>
    <recommendedName>
        <fullName evidence="8">Afadin</fullName>
    </recommendedName>
</protein>
<name>A0A818T6F8_9BILA</name>